<evidence type="ECO:0000313" key="2">
    <source>
        <dbReference type="Proteomes" id="UP001499843"/>
    </source>
</evidence>
<protein>
    <recommendedName>
        <fullName evidence="3">Aminoglycoside phosphotransferase</fullName>
    </recommendedName>
</protein>
<organism evidence="1 2">
    <name type="scientific">Nonomuraea monospora</name>
    <dbReference type="NCBI Taxonomy" id="568818"/>
    <lineage>
        <taxon>Bacteria</taxon>
        <taxon>Bacillati</taxon>
        <taxon>Actinomycetota</taxon>
        <taxon>Actinomycetes</taxon>
        <taxon>Streptosporangiales</taxon>
        <taxon>Streptosporangiaceae</taxon>
        <taxon>Nonomuraea</taxon>
    </lineage>
</organism>
<keyword evidence="2" id="KW-1185">Reference proteome</keyword>
<dbReference type="Proteomes" id="UP001499843">
    <property type="component" value="Unassembled WGS sequence"/>
</dbReference>
<reference evidence="2" key="1">
    <citation type="journal article" date="2019" name="Int. J. Syst. Evol. Microbiol.">
        <title>The Global Catalogue of Microorganisms (GCM) 10K type strain sequencing project: providing services to taxonomists for standard genome sequencing and annotation.</title>
        <authorList>
            <consortium name="The Broad Institute Genomics Platform"/>
            <consortium name="The Broad Institute Genome Sequencing Center for Infectious Disease"/>
            <person name="Wu L."/>
            <person name="Ma J."/>
        </authorList>
    </citation>
    <scope>NUCLEOTIDE SEQUENCE [LARGE SCALE GENOMIC DNA]</scope>
    <source>
        <strain evidence="2">JCM 16114</strain>
    </source>
</reference>
<name>A0ABP5NWJ2_9ACTN</name>
<comment type="caution">
    <text evidence="1">The sequence shown here is derived from an EMBL/GenBank/DDBJ whole genome shotgun (WGS) entry which is preliminary data.</text>
</comment>
<evidence type="ECO:0000313" key="1">
    <source>
        <dbReference type="EMBL" id="GAA2204017.1"/>
    </source>
</evidence>
<accession>A0ABP5NWJ2</accession>
<dbReference type="EMBL" id="BAAAQX010000001">
    <property type="protein sequence ID" value="GAA2204017.1"/>
    <property type="molecule type" value="Genomic_DNA"/>
</dbReference>
<evidence type="ECO:0008006" key="3">
    <source>
        <dbReference type="Google" id="ProtNLM"/>
    </source>
</evidence>
<proteinExistence type="predicted"/>
<sequence length="262" mass="28735">MVHPRDWAGLVHGRHDRFDTLSVRAVSGSSSQSWAHPIRVLASDGHSYYMKTLGGCPDFAQGSVAVEYVIAEAGRLIGAPVCGNSLIRIPEEFDDWPLPSGGKLTAGLAHASAALERAIEARPALTGRARDDNRRRHVGLYALYDWCFGDDPQWLHDLEGDHAAYSHDHGLYLPPHDGRITRRYLVDCADEPNSLTDPPSGLDPRAIADVSQALERISRDALVKIVRGVPASWPVSDDDLEALGWFLEHRAPAVASRIRALM</sequence>
<gene>
    <name evidence="1" type="ORF">GCM10009850_001360</name>
</gene>